<evidence type="ECO:0000256" key="9">
    <source>
        <dbReference type="ARBA" id="ARBA00022617"/>
    </source>
</evidence>
<evidence type="ECO:0000256" key="23">
    <source>
        <dbReference type="ARBA" id="ARBA00048474"/>
    </source>
</evidence>
<dbReference type="EC" id="1.14.14.1" evidence="29"/>
<dbReference type="Proteomes" id="UP001488838">
    <property type="component" value="Unassembled WGS sequence"/>
</dbReference>
<evidence type="ECO:0000256" key="25">
    <source>
        <dbReference type="ARBA" id="ARBA00049064"/>
    </source>
</evidence>
<evidence type="ECO:0000256" key="6">
    <source>
        <dbReference type="ARBA" id="ARBA00004891"/>
    </source>
</evidence>
<dbReference type="InterPro" id="IPR036396">
    <property type="entry name" value="Cyt_P450_sf"/>
</dbReference>
<evidence type="ECO:0000256" key="21">
    <source>
        <dbReference type="ARBA" id="ARBA00048199"/>
    </source>
</evidence>
<dbReference type="GO" id="GO:0106256">
    <property type="term" value="F:hydroperoxy icosatetraenoate dehydratase activity"/>
    <property type="evidence" value="ECO:0007669"/>
    <property type="project" value="UniProtKB-EC"/>
</dbReference>
<comment type="catalytic activity">
    <reaction evidence="22">
        <text>17beta-estradiol + reduced [NADPH--hemoprotein reductase] + O2 = 4-hydroxy-17beta-estradiol + oxidized [NADPH--hemoprotein reductase] + H2O + H(+)</text>
        <dbReference type="Rhea" id="RHEA:47280"/>
        <dbReference type="Rhea" id="RHEA-COMP:11964"/>
        <dbReference type="Rhea" id="RHEA-COMP:11965"/>
        <dbReference type="ChEBI" id="CHEBI:15377"/>
        <dbReference type="ChEBI" id="CHEBI:15378"/>
        <dbReference type="ChEBI" id="CHEBI:15379"/>
        <dbReference type="ChEBI" id="CHEBI:16469"/>
        <dbReference type="ChEBI" id="CHEBI:57618"/>
        <dbReference type="ChEBI" id="CHEBI:58210"/>
        <dbReference type="ChEBI" id="CHEBI:62845"/>
    </reaction>
    <physiologicalReaction direction="left-to-right" evidence="22">
        <dbReference type="Rhea" id="RHEA:47281"/>
    </physiologicalReaction>
</comment>
<evidence type="ECO:0000256" key="20">
    <source>
        <dbReference type="ARBA" id="ARBA00047620"/>
    </source>
</evidence>
<evidence type="ECO:0000256" key="14">
    <source>
        <dbReference type="ARBA" id="ARBA00023004"/>
    </source>
</evidence>
<comment type="catalytic activity">
    <reaction evidence="1">
        <text>(13S)-hydroperoxy-(9Z,11E)-octadecadienoate = 13-oxo-(9Z,11E)-octadecadienoate + H2O</text>
        <dbReference type="Rhea" id="RHEA:48716"/>
        <dbReference type="ChEBI" id="CHEBI:15377"/>
        <dbReference type="ChEBI" id="CHEBI:57466"/>
        <dbReference type="ChEBI" id="CHEBI:90781"/>
    </reaction>
    <physiologicalReaction direction="left-to-right" evidence="1">
        <dbReference type="Rhea" id="RHEA:48717"/>
    </physiologicalReaction>
</comment>
<dbReference type="GO" id="GO:0004508">
    <property type="term" value="F:steroid 17-alpha-monooxygenase activity"/>
    <property type="evidence" value="ECO:0007669"/>
    <property type="project" value="TreeGrafter"/>
</dbReference>
<name>A0AAW0HAU0_MYOGA</name>
<evidence type="ECO:0000256" key="4">
    <source>
        <dbReference type="ARBA" id="ARBA00001867"/>
    </source>
</evidence>
<evidence type="ECO:0000256" key="28">
    <source>
        <dbReference type="ARBA" id="ARBA00049384"/>
    </source>
</evidence>
<comment type="catalytic activity">
    <reaction evidence="4">
        <text>(5S)-hydroperoxy-(6E,8Z,11Z,14Z)-eicosatetraenoate = 5-oxo-(6E,8Z,11Z,14Z)-eicosatetraenoate + H2O</text>
        <dbReference type="Rhea" id="RHEA:48632"/>
        <dbReference type="ChEBI" id="CHEBI:15377"/>
        <dbReference type="ChEBI" id="CHEBI:57450"/>
        <dbReference type="ChEBI" id="CHEBI:65342"/>
    </reaction>
    <physiologicalReaction direction="left-to-right" evidence="4">
        <dbReference type="Rhea" id="RHEA:48633"/>
    </physiologicalReaction>
</comment>
<evidence type="ECO:0000256" key="19">
    <source>
        <dbReference type="ARBA" id="ARBA00047357"/>
    </source>
</evidence>
<comment type="caution">
    <text evidence="30">The sequence shown here is derived from an EMBL/GenBank/DDBJ whole genome shotgun (WGS) entry which is preliminary data.</text>
</comment>
<evidence type="ECO:0000256" key="18">
    <source>
        <dbReference type="ARBA" id="ARBA00023239"/>
    </source>
</evidence>
<evidence type="ECO:0000256" key="22">
    <source>
        <dbReference type="ARBA" id="ARBA00048214"/>
    </source>
</evidence>
<comment type="catalytic activity">
    <reaction evidence="2">
        <text>(15S)-hydroperoxy-(5Z,8Z,11Z,13E)-eicosatetraenoate = 15-oxo-(5Z,8Z,11Z,13E)-eicosatetraenoate + H2O</text>
        <dbReference type="Rhea" id="RHEA:48636"/>
        <dbReference type="ChEBI" id="CHEBI:15377"/>
        <dbReference type="ChEBI" id="CHEBI:57410"/>
        <dbReference type="ChEBI" id="CHEBI:57446"/>
    </reaction>
    <physiologicalReaction direction="left-to-right" evidence="2">
        <dbReference type="Rhea" id="RHEA:48637"/>
    </physiologicalReaction>
</comment>
<dbReference type="PANTHER" id="PTHR24289">
    <property type="entry name" value="STEROID 17-ALPHA-HYDROXYLASE/17,20 LYASE"/>
    <property type="match status" value="1"/>
</dbReference>
<evidence type="ECO:0000256" key="26">
    <source>
        <dbReference type="ARBA" id="ARBA00049206"/>
    </source>
</evidence>
<accession>A0AAW0HAU0</accession>
<evidence type="ECO:0000256" key="15">
    <source>
        <dbReference type="ARBA" id="ARBA00023033"/>
    </source>
</evidence>
<dbReference type="InterPro" id="IPR008066">
    <property type="entry name" value="Cyt_P450_E_grp-I_CYP1"/>
</dbReference>
<dbReference type="GO" id="GO:0020037">
    <property type="term" value="F:heme binding"/>
    <property type="evidence" value="ECO:0007669"/>
    <property type="project" value="UniProtKB-UniRule"/>
</dbReference>
<evidence type="ECO:0000256" key="10">
    <source>
        <dbReference type="ARBA" id="ARBA00022723"/>
    </source>
</evidence>
<comment type="catalytic activity">
    <reaction evidence="24">
        <text>(5Z,8Z,11Z,14Z,17Z)-eicosapentaenoate + reduced [NADPH--hemoprotein reductase] + O2 = (17R,18S)-epoxy-(5Z,8Z,11Z,14Z)-eicosatetraenoate + oxidized [NADPH--hemoprotein reductase] + H2O + H(+)</text>
        <dbReference type="Rhea" id="RHEA:39779"/>
        <dbReference type="Rhea" id="RHEA-COMP:11964"/>
        <dbReference type="Rhea" id="RHEA-COMP:11965"/>
        <dbReference type="ChEBI" id="CHEBI:15377"/>
        <dbReference type="ChEBI" id="CHEBI:15378"/>
        <dbReference type="ChEBI" id="CHEBI:15379"/>
        <dbReference type="ChEBI" id="CHEBI:57618"/>
        <dbReference type="ChEBI" id="CHEBI:58210"/>
        <dbReference type="ChEBI" id="CHEBI:58562"/>
        <dbReference type="ChEBI" id="CHEBI:76634"/>
    </reaction>
    <physiologicalReaction direction="left-to-right" evidence="24">
        <dbReference type="Rhea" id="RHEA:39780"/>
    </physiologicalReaction>
</comment>
<evidence type="ECO:0000256" key="7">
    <source>
        <dbReference type="ARBA" id="ARBA00005189"/>
    </source>
</evidence>
<protein>
    <recommendedName>
        <fullName evidence="29">Cytochrome P450 1A</fullName>
        <ecNumber evidence="29">1.14.14.1</ecNumber>
    </recommendedName>
</protein>
<dbReference type="SUPFAM" id="SSF48264">
    <property type="entry name" value="Cytochrome P450"/>
    <property type="match status" value="1"/>
</dbReference>
<dbReference type="InterPro" id="IPR001128">
    <property type="entry name" value="Cyt_P450"/>
</dbReference>
<organism evidence="30 31">
    <name type="scientific">Myodes glareolus</name>
    <name type="common">Bank vole</name>
    <name type="synonym">Clethrionomys glareolus</name>
    <dbReference type="NCBI Taxonomy" id="447135"/>
    <lineage>
        <taxon>Eukaryota</taxon>
        <taxon>Metazoa</taxon>
        <taxon>Chordata</taxon>
        <taxon>Craniata</taxon>
        <taxon>Vertebrata</taxon>
        <taxon>Euteleostomi</taxon>
        <taxon>Mammalia</taxon>
        <taxon>Eutheria</taxon>
        <taxon>Euarchontoglires</taxon>
        <taxon>Glires</taxon>
        <taxon>Rodentia</taxon>
        <taxon>Myomorpha</taxon>
        <taxon>Muroidea</taxon>
        <taxon>Cricetidae</taxon>
        <taxon>Arvicolinae</taxon>
        <taxon>Myodes</taxon>
    </lineage>
</organism>
<comment type="catalytic activity">
    <reaction evidence="20">
        <text>estrone + reduced [NADPH--hemoprotein reductase] + O2 = 2-hydroxyestrone + oxidized [NADPH--hemoprotein reductase] + H2O + H(+)</text>
        <dbReference type="Rhea" id="RHEA:47208"/>
        <dbReference type="Rhea" id="RHEA-COMP:11964"/>
        <dbReference type="Rhea" id="RHEA-COMP:11965"/>
        <dbReference type="ChEBI" id="CHEBI:1156"/>
        <dbReference type="ChEBI" id="CHEBI:15377"/>
        <dbReference type="ChEBI" id="CHEBI:15378"/>
        <dbReference type="ChEBI" id="CHEBI:15379"/>
        <dbReference type="ChEBI" id="CHEBI:17263"/>
        <dbReference type="ChEBI" id="CHEBI:57618"/>
        <dbReference type="ChEBI" id="CHEBI:58210"/>
    </reaction>
    <physiologicalReaction direction="left-to-right" evidence="20">
        <dbReference type="Rhea" id="RHEA:47209"/>
    </physiologicalReaction>
</comment>
<dbReference type="InterPro" id="IPR002401">
    <property type="entry name" value="Cyt_P450_E_grp-I"/>
</dbReference>
<dbReference type="Gene3D" id="1.10.630.10">
    <property type="entry name" value="Cytochrome P450"/>
    <property type="match status" value="1"/>
</dbReference>
<comment type="function">
    <text evidence="29">Cytochromes P450 are a group of heme-thiolate monooxygenases. They oxidize a variety of structurally unrelated compounds, including steroids, fatty acids, and xenobiotics.</text>
</comment>
<comment type="subcellular location">
    <subcellularLocation>
        <location evidence="29">Endoplasmic reticulum membrane</location>
        <topology evidence="29">Peripheral membrane protein</topology>
    </subcellularLocation>
    <subcellularLocation>
        <location evidence="29">Microsome membrane</location>
        <topology evidence="29">Peripheral membrane protein</topology>
    </subcellularLocation>
</comment>
<comment type="catalytic activity">
    <reaction evidence="25">
        <text>(4Z,7Z,10Z,13Z,16Z,19Z)-docosahexaenoate + reduced [NADPH--hemoprotein reductase] + O2 = (19R,20S)-epoxy-(4Z,7Z,10Z,13Z,16Z)-docosapentaenoate + oxidized [NADPH--hemoprotein reductase] + H2O + H(+)</text>
        <dbReference type="Rhea" id="RHEA:52120"/>
        <dbReference type="Rhea" id="RHEA-COMP:11964"/>
        <dbReference type="Rhea" id="RHEA-COMP:11965"/>
        <dbReference type="ChEBI" id="CHEBI:15377"/>
        <dbReference type="ChEBI" id="CHEBI:15378"/>
        <dbReference type="ChEBI" id="CHEBI:15379"/>
        <dbReference type="ChEBI" id="CHEBI:57618"/>
        <dbReference type="ChEBI" id="CHEBI:58210"/>
        <dbReference type="ChEBI" id="CHEBI:77016"/>
        <dbReference type="ChEBI" id="CHEBI:136410"/>
    </reaction>
    <physiologicalReaction direction="left-to-right" evidence="25">
        <dbReference type="Rhea" id="RHEA:52121"/>
    </physiologicalReaction>
</comment>
<comment type="catalytic activity">
    <reaction evidence="19">
        <text>17beta-estradiol + reduced [NADPH--hemoprotein reductase] + O2 = 2-hydroxy-17beta-estradiol + oxidized [NADPH--hemoprotein reductase] + H2O + H(+)</text>
        <dbReference type="Rhea" id="RHEA:47212"/>
        <dbReference type="Rhea" id="RHEA-COMP:11964"/>
        <dbReference type="Rhea" id="RHEA-COMP:11965"/>
        <dbReference type="ChEBI" id="CHEBI:15377"/>
        <dbReference type="ChEBI" id="CHEBI:15378"/>
        <dbReference type="ChEBI" id="CHEBI:15379"/>
        <dbReference type="ChEBI" id="CHEBI:16469"/>
        <dbReference type="ChEBI" id="CHEBI:28744"/>
        <dbReference type="ChEBI" id="CHEBI:57618"/>
        <dbReference type="ChEBI" id="CHEBI:58210"/>
    </reaction>
    <physiologicalReaction direction="left-to-right" evidence="19">
        <dbReference type="Rhea" id="RHEA:47213"/>
    </physiologicalReaction>
</comment>
<keyword evidence="10 29" id="KW-0479">Metal-binding</keyword>
<gene>
    <name evidence="30" type="ORF">U0070_016401</name>
</gene>
<proteinExistence type="inferred from homology"/>
<keyword evidence="17" id="KW-0472">Membrane</keyword>
<comment type="catalytic activity">
    <reaction evidence="27">
        <text>all-trans-retinol + reduced [NADPH--hemoprotein reductase] + O2 = all-trans-retinal + oxidized [NADPH--hemoprotein reductase] + 2 H2O + H(+)</text>
        <dbReference type="Rhea" id="RHEA:42092"/>
        <dbReference type="Rhea" id="RHEA-COMP:11964"/>
        <dbReference type="Rhea" id="RHEA-COMP:11965"/>
        <dbReference type="ChEBI" id="CHEBI:15377"/>
        <dbReference type="ChEBI" id="CHEBI:15378"/>
        <dbReference type="ChEBI" id="CHEBI:15379"/>
        <dbReference type="ChEBI" id="CHEBI:17336"/>
        <dbReference type="ChEBI" id="CHEBI:17898"/>
        <dbReference type="ChEBI" id="CHEBI:57618"/>
        <dbReference type="ChEBI" id="CHEBI:58210"/>
    </reaction>
    <physiologicalReaction direction="left-to-right" evidence="27">
        <dbReference type="Rhea" id="RHEA:42093"/>
    </physiologicalReaction>
</comment>
<keyword evidence="13 29" id="KW-0560">Oxidoreductase</keyword>
<comment type="catalytic activity">
    <reaction evidence="21">
        <text>all-trans-retinal + reduced [NADPH--hemoprotein reductase] + O2 = all-trans-retinoate + oxidized [NADPH--hemoprotein reductase] + H2O + 2 H(+)</text>
        <dbReference type="Rhea" id="RHEA:42088"/>
        <dbReference type="Rhea" id="RHEA-COMP:11964"/>
        <dbReference type="Rhea" id="RHEA-COMP:11965"/>
        <dbReference type="ChEBI" id="CHEBI:15377"/>
        <dbReference type="ChEBI" id="CHEBI:15378"/>
        <dbReference type="ChEBI" id="CHEBI:15379"/>
        <dbReference type="ChEBI" id="CHEBI:17898"/>
        <dbReference type="ChEBI" id="CHEBI:35291"/>
        <dbReference type="ChEBI" id="CHEBI:57618"/>
        <dbReference type="ChEBI" id="CHEBI:58210"/>
    </reaction>
    <physiologicalReaction direction="left-to-right" evidence="21">
        <dbReference type="Rhea" id="RHEA:42089"/>
    </physiologicalReaction>
</comment>
<dbReference type="GO" id="GO:0005506">
    <property type="term" value="F:iron ion binding"/>
    <property type="evidence" value="ECO:0007669"/>
    <property type="project" value="UniProtKB-UniRule"/>
</dbReference>
<evidence type="ECO:0000256" key="16">
    <source>
        <dbReference type="ARBA" id="ARBA00023098"/>
    </source>
</evidence>
<keyword evidence="9 29" id="KW-0349">Heme</keyword>
<keyword evidence="15 29" id="KW-0503">Monooxygenase</keyword>
<keyword evidence="16" id="KW-0443">Lipid metabolism</keyword>
<evidence type="ECO:0000313" key="31">
    <source>
        <dbReference type="Proteomes" id="UP001488838"/>
    </source>
</evidence>
<evidence type="ECO:0000313" key="30">
    <source>
        <dbReference type="EMBL" id="KAK7798576.1"/>
    </source>
</evidence>
<dbReference type="AlphaFoldDB" id="A0AAW0HAU0"/>
<dbReference type="GO" id="GO:0042448">
    <property type="term" value="P:progesterone metabolic process"/>
    <property type="evidence" value="ECO:0007669"/>
    <property type="project" value="TreeGrafter"/>
</dbReference>
<dbReference type="EMBL" id="JBBHLL010000679">
    <property type="protein sequence ID" value="KAK7798576.1"/>
    <property type="molecule type" value="Genomic_DNA"/>
</dbReference>
<evidence type="ECO:0000256" key="5">
    <source>
        <dbReference type="ARBA" id="ARBA00001971"/>
    </source>
</evidence>
<comment type="catalytic activity">
    <reaction evidence="26">
        <text>(5Z,8Z,11Z,14Z)-eicosatetraenoate + reduced [NADPH--hemoprotein reductase] + O2 = 19-hydroxy-(5Z,8Z,11Z,14Z)-eicosatetraenoate + oxidized [NADPH--hemoprotein reductase] + H2O + H(+)</text>
        <dbReference type="Rhea" id="RHEA:39759"/>
        <dbReference type="Rhea" id="RHEA-COMP:11964"/>
        <dbReference type="Rhea" id="RHEA-COMP:11965"/>
        <dbReference type="ChEBI" id="CHEBI:15377"/>
        <dbReference type="ChEBI" id="CHEBI:15378"/>
        <dbReference type="ChEBI" id="CHEBI:15379"/>
        <dbReference type="ChEBI" id="CHEBI:32395"/>
        <dbReference type="ChEBI" id="CHEBI:57618"/>
        <dbReference type="ChEBI" id="CHEBI:58210"/>
        <dbReference type="ChEBI" id="CHEBI:76627"/>
    </reaction>
    <physiologicalReaction direction="left-to-right" evidence="26">
        <dbReference type="Rhea" id="RHEA:39760"/>
    </physiologicalReaction>
</comment>
<keyword evidence="11 29" id="KW-0256">Endoplasmic reticulum</keyword>
<dbReference type="PRINTS" id="PR00463">
    <property type="entry name" value="EP450I"/>
</dbReference>
<dbReference type="GO" id="GO:0042446">
    <property type="term" value="P:hormone biosynthetic process"/>
    <property type="evidence" value="ECO:0007669"/>
    <property type="project" value="TreeGrafter"/>
</dbReference>
<keyword evidence="18" id="KW-0456">Lyase</keyword>
<keyword evidence="31" id="KW-1185">Reference proteome</keyword>
<comment type="catalytic activity">
    <reaction evidence="28">
        <text>(5Z,8Z,11Z,14Z)-eicosatetraenoate + reduced [NADPH--hemoprotein reductase] + O2 = (14R,15S)-epoxy-(5Z,8Z,11Z)-eicosatrienoate + oxidized [NADPH--hemoprotein reductase] + H2O + H(+)</text>
        <dbReference type="Rhea" id="RHEA:49860"/>
        <dbReference type="Rhea" id="RHEA-COMP:11964"/>
        <dbReference type="Rhea" id="RHEA-COMP:11965"/>
        <dbReference type="ChEBI" id="CHEBI:15377"/>
        <dbReference type="ChEBI" id="CHEBI:15378"/>
        <dbReference type="ChEBI" id="CHEBI:15379"/>
        <dbReference type="ChEBI" id="CHEBI:32395"/>
        <dbReference type="ChEBI" id="CHEBI:57618"/>
        <dbReference type="ChEBI" id="CHEBI:58210"/>
        <dbReference type="ChEBI" id="CHEBI:131965"/>
    </reaction>
    <physiologicalReaction direction="left-to-right" evidence="28">
        <dbReference type="Rhea" id="RHEA:49861"/>
    </physiologicalReaction>
</comment>
<sequence length="264" mass="30119">MAPLSTLSKQYGDVLKIRIDFTHVVLLSGLDTIWQALVAQQILAQNQASSSSGCLGWGYVSKEVEYLIVKFQKLMAKDGHLDPYRYLLMSVANAICAMCFDQCYDHDNQELLSIVNLNNAFGEVTGFPAHFFPVLHNLPDSSLDTFKDLNKKVYSFMQKLIKEHYRTFEKGHIRDITDSLIEHCQDKKLDENANVQLSEDKVIAVVFDLFGAGFDTVTTAISWSLMYLVTNTRVQRKIQEELGRWWLHSKESVYGDPDKVWAIP</sequence>
<evidence type="ECO:0000256" key="24">
    <source>
        <dbReference type="ARBA" id="ARBA00048519"/>
    </source>
</evidence>
<comment type="pathway">
    <text evidence="7">Lipid metabolism.</text>
</comment>
<comment type="cofactor">
    <cofactor evidence="5 29">
        <name>heme</name>
        <dbReference type="ChEBI" id="CHEBI:30413"/>
    </cofactor>
</comment>
<dbReference type="PRINTS" id="PR01683">
    <property type="entry name" value="EP450ICYP1A"/>
</dbReference>
<dbReference type="GO" id="GO:0005789">
    <property type="term" value="C:endoplasmic reticulum membrane"/>
    <property type="evidence" value="ECO:0007669"/>
    <property type="project" value="UniProtKB-SubCell"/>
</dbReference>
<evidence type="ECO:0000256" key="11">
    <source>
        <dbReference type="ARBA" id="ARBA00022824"/>
    </source>
</evidence>
<dbReference type="PANTHER" id="PTHR24289:SF21">
    <property type="entry name" value="CYTOCHROME P450 1A"/>
    <property type="match status" value="1"/>
</dbReference>
<comment type="catalytic activity">
    <reaction evidence="23">
        <text>estrone + reduced [NADPH--hemoprotein reductase] + O2 = 4-hydroxyestrone + oxidized [NADPH--hemoprotein reductase] + H2O + H(+)</text>
        <dbReference type="Rhea" id="RHEA:47292"/>
        <dbReference type="Rhea" id="RHEA-COMP:11964"/>
        <dbReference type="Rhea" id="RHEA-COMP:11965"/>
        <dbReference type="ChEBI" id="CHEBI:15377"/>
        <dbReference type="ChEBI" id="CHEBI:15378"/>
        <dbReference type="ChEBI" id="CHEBI:15379"/>
        <dbReference type="ChEBI" id="CHEBI:17263"/>
        <dbReference type="ChEBI" id="CHEBI:57618"/>
        <dbReference type="ChEBI" id="CHEBI:58210"/>
        <dbReference type="ChEBI" id="CHEBI:87602"/>
    </reaction>
    <physiologicalReaction direction="left-to-right" evidence="23">
        <dbReference type="Rhea" id="RHEA:47293"/>
    </physiologicalReaction>
</comment>
<evidence type="ECO:0000256" key="8">
    <source>
        <dbReference type="ARBA" id="ARBA00010617"/>
    </source>
</evidence>
<evidence type="ECO:0000256" key="27">
    <source>
        <dbReference type="ARBA" id="ARBA00049225"/>
    </source>
</evidence>
<evidence type="ECO:0000256" key="29">
    <source>
        <dbReference type="RuleBase" id="RU368045"/>
    </source>
</evidence>
<evidence type="ECO:0000256" key="13">
    <source>
        <dbReference type="ARBA" id="ARBA00023002"/>
    </source>
</evidence>
<dbReference type="Pfam" id="PF00067">
    <property type="entry name" value="p450"/>
    <property type="match status" value="1"/>
</dbReference>
<evidence type="ECO:0000256" key="1">
    <source>
        <dbReference type="ARBA" id="ARBA00000408"/>
    </source>
</evidence>
<reference evidence="30 31" key="1">
    <citation type="journal article" date="2023" name="bioRxiv">
        <title>Conserved and derived expression patterns and positive selection on dental genes reveal complex evolutionary context of ever-growing rodent molars.</title>
        <authorList>
            <person name="Calamari Z.T."/>
            <person name="Song A."/>
            <person name="Cohen E."/>
            <person name="Akter M."/>
            <person name="Roy R.D."/>
            <person name="Hallikas O."/>
            <person name="Christensen M.M."/>
            <person name="Li P."/>
            <person name="Marangoni P."/>
            <person name="Jernvall J."/>
            <person name="Klein O.D."/>
        </authorList>
    </citation>
    <scope>NUCLEOTIDE SEQUENCE [LARGE SCALE GENOMIC DNA]</scope>
    <source>
        <strain evidence="30">V071</strain>
    </source>
</reference>
<comment type="similarity">
    <text evidence="8 29">Belongs to the cytochrome P450 family.</text>
</comment>
<evidence type="ECO:0000256" key="2">
    <source>
        <dbReference type="ARBA" id="ARBA00001143"/>
    </source>
</evidence>
<keyword evidence="14 29" id="KW-0408">Iron</keyword>
<keyword evidence="12 29" id="KW-0492">Microsome</keyword>
<comment type="catalytic activity">
    <reaction evidence="3">
        <text>(12S)-hydroperoxy-(5Z,8Z,10E,14Z)-eicosatetraenoate = 12-oxo-(5Z,8Z,10E,14Z)-eicosatetraenoate + H2O</text>
        <dbReference type="Rhea" id="RHEA:37947"/>
        <dbReference type="ChEBI" id="CHEBI:15377"/>
        <dbReference type="ChEBI" id="CHEBI:57444"/>
        <dbReference type="ChEBI" id="CHEBI:75231"/>
        <dbReference type="EC" id="4.2.1.152"/>
    </reaction>
    <physiologicalReaction direction="left-to-right" evidence="3">
        <dbReference type="Rhea" id="RHEA:37948"/>
    </physiologicalReaction>
</comment>
<evidence type="ECO:0000256" key="3">
    <source>
        <dbReference type="ARBA" id="ARBA00001395"/>
    </source>
</evidence>
<evidence type="ECO:0000256" key="17">
    <source>
        <dbReference type="ARBA" id="ARBA00023136"/>
    </source>
</evidence>
<comment type="pathway">
    <text evidence="6">Cofactor metabolism; retinol metabolism.</text>
</comment>
<evidence type="ECO:0000256" key="12">
    <source>
        <dbReference type="ARBA" id="ARBA00022848"/>
    </source>
</evidence>